<dbReference type="Proteomes" id="UP000472264">
    <property type="component" value="Chromosome 6"/>
</dbReference>
<proteinExistence type="predicted"/>
<evidence type="ECO:0000313" key="3">
    <source>
        <dbReference type="Proteomes" id="UP000472264"/>
    </source>
</evidence>
<keyword evidence="3" id="KW-1185">Reference proteome</keyword>
<sequence>MVVTWPSVLSHSSLLCQAIHTVTKLIAQEELLPCLSAFLGWEKSPPLDIDQLISRSVSALQSGSNLSFTHHDRYGYDVGDEAWEHVFTLHLLCKQKKWKWTYENLLSKELWPLMNTWVTQPRDQQTPVSDAAVATVLRLIGYLGHQGIKEKCISTVITVANVINTFIQHGQTEGLSWQVQLAAVYCIYHLSPCNPKPALDALARWREEVSQSVPPAVSSCMNQLASICRQVKT</sequence>
<gene>
    <name evidence="2" type="primary">ice1</name>
</gene>
<dbReference type="InParanoid" id="A0A665UQX4"/>
<reference evidence="2" key="2">
    <citation type="submission" date="2025-08" db="UniProtKB">
        <authorList>
            <consortium name="Ensembl"/>
        </authorList>
    </citation>
    <scope>IDENTIFICATION</scope>
</reference>
<dbReference type="Ensembl" id="ENSENLT00000022524.1">
    <property type="protein sequence ID" value="ENSENLP00000021771.1"/>
    <property type="gene ID" value="ENSENLG00000009931.1"/>
</dbReference>
<reference evidence="2" key="3">
    <citation type="submission" date="2025-09" db="UniProtKB">
        <authorList>
            <consortium name="Ensembl"/>
        </authorList>
    </citation>
    <scope>IDENTIFICATION</scope>
</reference>
<feature type="domain" description="Little elongation complex subunit 1 C-terminal" evidence="1">
    <location>
        <begin position="34"/>
        <end position="224"/>
    </location>
</feature>
<dbReference type="Pfam" id="PF25817">
    <property type="entry name" value="ICE1_C"/>
    <property type="match status" value="1"/>
</dbReference>
<evidence type="ECO:0000313" key="2">
    <source>
        <dbReference type="Ensembl" id="ENSENLP00000021771.1"/>
    </source>
</evidence>
<dbReference type="AlphaFoldDB" id="A0A665UQX4"/>
<dbReference type="OMA" id="NTFGRHA"/>
<reference evidence="2" key="1">
    <citation type="submission" date="2021-04" db="EMBL/GenBank/DDBJ databases">
        <authorList>
            <consortium name="Wellcome Sanger Institute Data Sharing"/>
        </authorList>
    </citation>
    <scope>NUCLEOTIDE SEQUENCE [LARGE SCALE GENOMIC DNA]</scope>
</reference>
<protein>
    <recommendedName>
        <fullName evidence="1">Little elongation complex subunit 1 C-terminal domain-containing protein</fullName>
    </recommendedName>
</protein>
<dbReference type="InterPro" id="IPR016024">
    <property type="entry name" value="ARM-type_fold"/>
</dbReference>
<organism evidence="2 3">
    <name type="scientific">Echeneis naucrates</name>
    <name type="common">Live sharksucker</name>
    <dbReference type="NCBI Taxonomy" id="173247"/>
    <lineage>
        <taxon>Eukaryota</taxon>
        <taxon>Metazoa</taxon>
        <taxon>Chordata</taxon>
        <taxon>Craniata</taxon>
        <taxon>Vertebrata</taxon>
        <taxon>Euteleostomi</taxon>
        <taxon>Actinopterygii</taxon>
        <taxon>Neopterygii</taxon>
        <taxon>Teleostei</taxon>
        <taxon>Neoteleostei</taxon>
        <taxon>Acanthomorphata</taxon>
        <taxon>Carangaria</taxon>
        <taxon>Carangiformes</taxon>
        <taxon>Echeneidae</taxon>
        <taxon>Echeneis</taxon>
    </lineage>
</organism>
<dbReference type="SUPFAM" id="SSF48371">
    <property type="entry name" value="ARM repeat"/>
    <property type="match status" value="1"/>
</dbReference>
<name>A0A665UQX4_ECHNA</name>
<accession>A0A665UQX4</accession>
<evidence type="ECO:0000259" key="1">
    <source>
        <dbReference type="Pfam" id="PF25817"/>
    </source>
</evidence>
<dbReference type="InterPro" id="IPR057881">
    <property type="entry name" value="ICE1_C"/>
</dbReference>